<reference evidence="1 2" key="1">
    <citation type="submission" date="2018-02" db="EMBL/GenBank/DDBJ databases">
        <title>Complete genome and methylome analysis of Bacillus caldolyticus.</title>
        <authorList>
            <person name="Fomenkov A.I."/>
            <person name="Mersha F."/>
            <person name="Vincze T."/>
            <person name="Roberts R.J."/>
        </authorList>
    </citation>
    <scope>NUCLEOTIDE SEQUENCE [LARGE SCALE GENOMIC DNA]</scope>
    <source>
        <strain evidence="1 2">NEB414</strain>
    </source>
</reference>
<evidence type="ECO:0008006" key="3">
    <source>
        <dbReference type="Google" id="ProtNLM"/>
    </source>
</evidence>
<dbReference type="EMBL" id="CP025074">
    <property type="protein sequence ID" value="AUI36110.1"/>
    <property type="molecule type" value="Genomic_DNA"/>
</dbReference>
<gene>
    <name evidence="1" type="ORF">CWI35_05820</name>
</gene>
<sequence length="324" mass="38685">MIHTFKVYFPLDYEEVRDLQKRFNISYKDVNKLFEGKFRGVTIAISNRGNGKWKLYMVVDAIKLLNKTDLTDSDYSQLEKQIRFILWNILGHSSCYKEHVLLRIDYRYDVVVPNEHTRQLLLDLYKKLTRCYRFQKKHLGFLDDKGAYHPYKTTVYHSSNSVESIVYLKDEERKAKNEEPEWYEKNVIRFEVRLLEGHLNYMSNKSISPRPKKIAEYFKIDLYKEYFEKYLFSIYPQEDFYKLDESRKIIRSSSLSPKNKEKLIDFLKKVSSFDIDTPLKYMSKGTYKKRLKSLKKLGINPIPIPKNYPGAPSVVKNPLSRFPL</sequence>
<dbReference type="Proteomes" id="UP000265462">
    <property type="component" value="Chromosome"/>
</dbReference>
<evidence type="ECO:0000313" key="2">
    <source>
        <dbReference type="Proteomes" id="UP000265462"/>
    </source>
</evidence>
<organism evidence="1 2">
    <name type="scientific">Bacillus caldolyticus</name>
    <dbReference type="NCBI Taxonomy" id="1394"/>
    <lineage>
        <taxon>Bacteria</taxon>
        <taxon>Bacillati</taxon>
        <taxon>Bacillota</taxon>
        <taxon>Bacilli</taxon>
        <taxon>Bacillales</taxon>
        <taxon>Anoxybacillaceae</taxon>
        <taxon>Geobacillus</taxon>
        <taxon>Geobacillus thermoleovorans group</taxon>
    </lineage>
</organism>
<proteinExistence type="predicted"/>
<accession>A0ABM6QKY6</accession>
<name>A0ABM6QKY6_BACCL</name>
<keyword evidence="2" id="KW-1185">Reference proteome</keyword>
<dbReference type="RefSeq" id="WP_119877579.1">
    <property type="nucleotide sequence ID" value="NZ_CP025074.1"/>
</dbReference>
<evidence type="ECO:0000313" key="1">
    <source>
        <dbReference type="EMBL" id="AUI36110.1"/>
    </source>
</evidence>
<protein>
    <recommendedName>
        <fullName evidence="3">Replication protein</fullName>
    </recommendedName>
</protein>